<comment type="caution">
    <text evidence="8">Lacks conserved residue(s) required for the propagation of feature annotation.</text>
</comment>
<reference evidence="10 11" key="1">
    <citation type="journal article" date="2016" name="Nat. Commun.">
        <title>Extremotolerant tardigrade genome and improved radiotolerance of human cultured cells by tardigrade-unique protein.</title>
        <authorList>
            <person name="Hashimoto T."/>
            <person name="Horikawa D.D."/>
            <person name="Saito Y."/>
            <person name="Kuwahara H."/>
            <person name="Kozuka-Hata H."/>
            <person name="Shin-I T."/>
            <person name="Minakuchi Y."/>
            <person name="Ohishi K."/>
            <person name="Motoyama A."/>
            <person name="Aizu T."/>
            <person name="Enomoto A."/>
            <person name="Kondo K."/>
            <person name="Tanaka S."/>
            <person name="Hara Y."/>
            <person name="Koshikawa S."/>
            <person name="Sagara H."/>
            <person name="Miura T."/>
            <person name="Yokobori S."/>
            <person name="Miyagawa K."/>
            <person name="Suzuki Y."/>
            <person name="Kubo T."/>
            <person name="Oyama M."/>
            <person name="Kohara Y."/>
            <person name="Fujiyama A."/>
            <person name="Arakawa K."/>
            <person name="Katayama T."/>
            <person name="Toyoda A."/>
            <person name="Kunieda T."/>
        </authorList>
    </citation>
    <scope>NUCLEOTIDE SEQUENCE [LARGE SCALE GENOMIC DNA]</scope>
    <source>
        <strain evidence="10 11">YOKOZUNA-1</strain>
    </source>
</reference>
<keyword evidence="5 8" id="KW-1133">Transmembrane helix</keyword>
<gene>
    <name evidence="10" type="primary">RvY_15870-1</name>
    <name evidence="10" type="synonym">RvY_15870.1</name>
    <name evidence="10" type="ORF">RvY_15870</name>
</gene>
<proteinExistence type="inferred from homology"/>
<dbReference type="GO" id="GO:0006811">
    <property type="term" value="P:monoatomic ion transport"/>
    <property type="evidence" value="ECO:0007669"/>
    <property type="project" value="UniProtKB-KW"/>
</dbReference>
<dbReference type="Proteomes" id="UP000186922">
    <property type="component" value="Unassembled WGS sequence"/>
</dbReference>
<evidence type="ECO:0000256" key="3">
    <source>
        <dbReference type="ARBA" id="ARBA00022475"/>
    </source>
</evidence>
<feature type="transmembrane region" description="Helical" evidence="8">
    <location>
        <begin position="300"/>
        <end position="323"/>
    </location>
</feature>
<feature type="transmembrane region" description="Helical" evidence="8">
    <location>
        <begin position="394"/>
        <end position="417"/>
    </location>
</feature>
<evidence type="ECO:0000313" key="10">
    <source>
        <dbReference type="EMBL" id="GAV05795.1"/>
    </source>
</evidence>
<comment type="subcellular location">
    <subcellularLocation>
        <location evidence="1 8">Cell membrane</location>
        <topology evidence="1 8">Multi-pass membrane protein</topology>
    </subcellularLocation>
</comment>
<feature type="transmembrane region" description="Helical" evidence="8">
    <location>
        <begin position="175"/>
        <end position="196"/>
    </location>
</feature>
<keyword evidence="8" id="KW-0813">Transport</keyword>
<feature type="transmembrane region" description="Helical" evidence="8">
    <location>
        <begin position="106"/>
        <end position="125"/>
    </location>
</feature>
<dbReference type="PANTHER" id="PTHR11388">
    <property type="entry name" value="ORGANIC ANION TRANSPORTER"/>
    <property type="match status" value="1"/>
</dbReference>
<evidence type="ECO:0000256" key="4">
    <source>
        <dbReference type="ARBA" id="ARBA00022692"/>
    </source>
</evidence>
<evidence type="ECO:0000256" key="5">
    <source>
        <dbReference type="ARBA" id="ARBA00022989"/>
    </source>
</evidence>
<evidence type="ECO:0000313" key="11">
    <source>
        <dbReference type="Proteomes" id="UP000186922"/>
    </source>
</evidence>
<evidence type="ECO:0000256" key="8">
    <source>
        <dbReference type="RuleBase" id="RU362056"/>
    </source>
</evidence>
<feature type="transmembrane region" description="Helical" evidence="8">
    <location>
        <begin position="36"/>
        <end position="58"/>
    </location>
</feature>
<dbReference type="InterPro" id="IPR036259">
    <property type="entry name" value="MFS_trans_sf"/>
</dbReference>
<dbReference type="NCBIfam" id="TIGR00805">
    <property type="entry name" value="oat"/>
    <property type="match status" value="1"/>
</dbReference>
<keyword evidence="7" id="KW-1015">Disulfide bond</keyword>
<comment type="caution">
    <text evidence="10">The sequence shown here is derived from an EMBL/GenBank/DDBJ whole genome shotgun (WGS) entry which is preliminary data.</text>
</comment>
<dbReference type="GO" id="GO:0015347">
    <property type="term" value="F:sodium-independent organic anion transmembrane transporter activity"/>
    <property type="evidence" value="ECO:0007669"/>
    <property type="project" value="TreeGrafter"/>
</dbReference>
<feature type="transmembrane region" description="Helical" evidence="8">
    <location>
        <begin position="145"/>
        <end position="166"/>
    </location>
</feature>
<dbReference type="EMBL" id="BDGG01000012">
    <property type="protein sequence ID" value="GAV05795.1"/>
    <property type="molecule type" value="Genomic_DNA"/>
</dbReference>
<organism evidence="10 11">
    <name type="scientific">Ramazzottius varieornatus</name>
    <name type="common">Water bear</name>
    <name type="synonym">Tardigrade</name>
    <dbReference type="NCBI Taxonomy" id="947166"/>
    <lineage>
        <taxon>Eukaryota</taxon>
        <taxon>Metazoa</taxon>
        <taxon>Ecdysozoa</taxon>
        <taxon>Tardigrada</taxon>
        <taxon>Eutardigrada</taxon>
        <taxon>Parachela</taxon>
        <taxon>Hypsibioidea</taxon>
        <taxon>Ramazzottiidae</taxon>
        <taxon>Ramazzottius</taxon>
    </lineage>
</organism>
<keyword evidence="8" id="KW-0406">Ion transport</keyword>
<evidence type="ECO:0000256" key="6">
    <source>
        <dbReference type="ARBA" id="ARBA00023136"/>
    </source>
</evidence>
<dbReference type="Pfam" id="PF03137">
    <property type="entry name" value="OATP"/>
    <property type="match status" value="1"/>
</dbReference>
<dbReference type="OrthoDB" id="5062115at2759"/>
<dbReference type="SUPFAM" id="SSF103473">
    <property type="entry name" value="MFS general substrate transporter"/>
    <property type="match status" value="1"/>
</dbReference>
<comment type="similarity">
    <text evidence="2 8">Belongs to the organo anion transporter (TC 2.A.60) family.</text>
</comment>
<dbReference type="AlphaFoldDB" id="A0A1D1VWF9"/>
<accession>A0A1D1VWF9</accession>
<keyword evidence="11" id="KW-1185">Reference proteome</keyword>
<dbReference type="GO" id="GO:0043252">
    <property type="term" value="P:sodium-independent organic anion transport"/>
    <property type="evidence" value="ECO:0007669"/>
    <property type="project" value="TreeGrafter"/>
</dbReference>
<keyword evidence="6 8" id="KW-0472">Membrane</keyword>
<dbReference type="PANTHER" id="PTHR11388:SF100">
    <property type="entry name" value="SOLUTE CARRIER ORGANIC ANION TRANSPORTER FAMILY MEMBER 4A1"/>
    <property type="match status" value="1"/>
</dbReference>
<protein>
    <recommendedName>
        <fullName evidence="8">Solute carrier organic anion transporter family member</fullName>
    </recommendedName>
</protein>
<evidence type="ECO:0000259" key="9">
    <source>
        <dbReference type="PROSITE" id="PS51465"/>
    </source>
</evidence>
<dbReference type="InterPro" id="IPR004156">
    <property type="entry name" value="OATP"/>
</dbReference>
<keyword evidence="4 8" id="KW-0812">Transmembrane</keyword>
<evidence type="ECO:0000256" key="7">
    <source>
        <dbReference type="ARBA" id="ARBA00023157"/>
    </source>
</evidence>
<name>A0A1D1VWF9_RAMVA</name>
<dbReference type="GO" id="GO:0016323">
    <property type="term" value="C:basolateral plasma membrane"/>
    <property type="evidence" value="ECO:0007669"/>
    <property type="project" value="TreeGrafter"/>
</dbReference>
<sequence>MHKVNSRSLAFAERSIYDSVCCRWTITGDSPAWLGAWWIGFLGMGCLALVISLPLLLFPSDLPNSRKFRAERKKEHRCSQVEERSELRRRLSELPRALKSLLSNKTFMSINLAAAADAFLVMAFSTYGPKIIQSQFGYSASTASVIMGAVTIPMGAGGMFIGGYLVKRFNLDCRGILKFCLVCSLAALATIFVLLIRCPNESFVGVNVPYNSSQGQLRTKNLVASCNEECDCRAYRYDPVCAVDTNVAFLTPCHAGCTAGKGGNGAVEFFSCSCIGTPSGRDPSLPVAKRESCATTCSNLHYIFLTFFALVILFTFLSGIPAVSATLRCVEDAQRPFAMGVQWIVVRALGSIPGPLSMGALIDTVCLYWQKDPCGSSENDGRCLVYDNTNMSNAVFAVAVICKIMATAFFFLGWWLYRPPLEEAAADMKENASDATLTNRQYGVSTTSVQSIHVD</sequence>
<dbReference type="InterPro" id="IPR002350">
    <property type="entry name" value="Kazal_dom"/>
</dbReference>
<evidence type="ECO:0000256" key="2">
    <source>
        <dbReference type="ARBA" id="ARBA00009657"/>
    </source>
</evidence>
<dbReference type="Gene3D" id="1.20.1250.20">
    <property type="entry name" value="MFS general substrate transporter like domains"/>
    <property type="match status" value="1"/>
</dbReference>
<keyword evidence="3" id="KW-1003">Cell membrane</keyword>
<feature type="domain" description="Kazal-like" evidence="9">
    <location>
        <begin position="220"/>
        <end position="276"/>
    </location>
</feature>
<evidence type="ECO:0000256" key="1">
    <source>
        <dbReference type="ARBA" id="ARBA00004651"/>
    </source>
</evidence>
<dbReference type="PROSITE" id="PS51465">
    <property type="entry name" value="KAZAL_2"/>
    <property type="match status" value="1"/>
</dbReference>